<dbReference type="InterPro" id="IPR000959">
    <property type="entry name" value="POLO_box_dom"/>
</dbReference>
<dbReference type="SUPFAM" id="SSF82615">
    <property type="entry name" value="Polo-box domain"/>
    <property type="match status" value="2"/>
</dbReference>
<dbReference type="CDD" id="cd13117">
    <property type="entry name" value="POLO_box_2"/>
    <property type="match status" value="1"/>
</dbReference>
<dbReference type="PANTHER" id="PTHR24345">
    <property type="entry name" value="SERINE/THREONINE-PROTEIN KINASE PLK"/>
    <property type="match status" value="1"/>
</dbReference>
<protein>
    <recommendedName>
        <fullName evidence="1">POLO box domain-containing protein</fullName>
    </recommendedName>
</protein>
<dbReference type="GO" id="GO:0000922">
    <property type="term" value="C:spindle pole"/>
    <property type="evidence" value="ECO:0007669"/>
    <property type="project" value="TreeGrafter"/>
</dbReference>
<reference evidence="2" key="1">
    <citation type="submission" date="2020-11" db="EMBL/GenBank/DDBJ databases">
        <authorList>
            <person name="Tran Van P."/>
        </authorList>
    </citation>
    <scope>NUCLEOTIDE SEQUENCE</scope>
</reference>
<proteinExistence type="predicted"/>
<dbReference type="GO" id="GO:0005813">
    <property type="term" value="C:centrosome"/>
    <property type="evidence" value="ECO:0007669"/>
    <property type="project" value="TreeGrafter"/>
</dbReference>
<dbReference type="InterPro" id="IPR033695">
    <property type="entry name" value="POLO_box_2"/>
</dbReference>
<feature type="domain" description="POLO box" evidence="1">
    <location>
        <begin position="84"/>
        <end position="165"/>
    </location>
</feature>
<organism evidence="2">
    <name type="scientific">Timema cristinae</name>
    <name type="common">Walking stick</name>
    <dbReference type="NCBI Taxonomy" id="61476"/>
    <lineage>
        <taxon>Eukaryota</taxon>
        <taxon>Metazoa</taxon>
        <taxon>Ecdysozoa</taxon>
        <taxon>Arthropoda</taxon>
        <taxon>Hexapoda</taxon>
        <taxon>Insecta</taxon>
        <taxon>Pterygota</taxon>
        <taxon>Neoptera</taxon>
        <taxon>Polyneoptera</taxon>
        <taxon>Phasmatodea</taxon>
        <taxon>Timematodea</taxon>
        <taxon>Timematoidea</taxon>
        <taxon>Timematidae</taxon>
        <taxon>Timema</taxon>
    </lineage>
</organism>
<evidence type="ECO:0000259" key="1">
    <source>
        <dbReference type="PROSITE" id="PS50078"/>
    </source>
</evidence>
<dbReference type="GO" id="GO:0005634">
    <property type="term" value="C:nucleus"/>
    <property type="evidence" value="ECO:0007669"/>
    <property type="project" value="TreeGrafter"/>
</dbReference>
<dbReference type="Pfam" id="PF00659">
    <property type="entry name" value="POLO_box"/>
    <property type="match status" value="1"/>
</dbReference>
<dbReference type="GO" id="GO:0005737">
    <property type="term" value="C:cytoplasm"/>
    <property type="evidence" value="ECO:0007669"/>
    <property type="project" value="TreeGrafter"/>
</dbReference>
<dbReference type="GO" id="GO:0004674">
    <property type="term" value="F:protein serine/threonine kinase activity"/>
    <property type="evidence" value="ECO:0007669"/>
    <property type="project" value="TreeGrafter"/>
</dbReference>
<accession>A0A7R9CFM4</accession>
<name>A0A7R9CFM4_TIMCR</name>
<dbReference type="Gene3D" id="3.30.1120.30">
    <property type="entry name" value="POLO box domain"/>
    <property type="match status" value="2"/>
</dbReference>
<dbReference type="PANTHER" id="PTHR24345:SF93">
    <property type="entry name" value="SERINE_THREONINE-PROTEIN KINASE PLK1"/>
    <property type="match status" value="1"/>
</dbReference>
<dbReference type="EMBL" id="OC316894">
    <property type="protein sequence ID" value="CAD7394164.1"/>
    <property type="molecule type" value="Genomic_DNA"/>
</dbReference>
<dbReference type="PROSITE" id="PS50078">
    <property type="entry name" value="POLO_BOX"/>
    <property type="match status" value="1"/>
</dbReference>
<dbReference type="InterPro" id="IPR036947">
    <property type="entry name" value="POLO_box_dom_sf"/>
</dbReference>
<dbReference type="AlphaFoldDB" id="A0A7R9CFM4"/>
<sequence>MKQGKALGGDELSGNDKSCGRSRNVHYIEREGTEHYYTMDNYPELLDKKFKLLTYFQRYMNEHLVKAGGKVPVRECDVLSRIPYMNHWFRTSSAVFMQLTNGTVQINFTNHTKVILCPLMMAVTYIDAEKNFRTFRYSTITEQGCCMQLGTNLKYALDKIQLTLSKREKQ</sequence>
<gene>
    <name evidence="2" type="ORF">TCEB3V08_LOCUS2102</name>
</gene>
<dbReference type="GO" id="GO:0007052">
    <property type="term" value="P:mitotic spindle organization"/>
    <property type="evidence" value="ECO:0007669"/>
    <property type="project" value="TreeGrafter"/>
</dbReference>
<evidence type="ECO:0000313" key="2">
    <source>
        <dbReference type="EMBL" id="CAD7394164.1"/>
    </source>
</evidence>
<dbReference type="GO" id="GO:0000776">
    <property type="term" value="C:kinetochore"/>
    <property type="evidence" value="ECO:0007669"/>
    <property type="project" value="TreeGrafter"/>
</dbReference>